<dbReference type="GO" id="GO:0043171">
    <property type="term" value="P:peptide catabolic process"/>
    <property type="evidence" value="ECO:0007669"/>
    <property type="project" value="TreeGrafter"/>
</dbReference>
<evidence type="ECO:0000259" key="25">
    <source>
        <dbReference type="Pfam" id="PF17900"/>
    </source>
</evidence>
<comment type="catalytic activity">
    <reaction evidence="1">
        <text>Release of an N-terminal amino acid, Xaa-|-Yaa- from a peptide, amide or arylamide. Xaa is preferably Ala, but may be most amino acids including Pro (slow action). When a terminal hydrophobic residue is followed by a prolyl residue, the two may be released as an intact Xaa-Pro dipeptide.</text>
        <dbReference type="EC" id="3.4.11.2"/>
    </reaction>
</comment>
<comment type="subcellular location">
    <subcellularLocation>
        <location evidence="2">Membrane</location>
        <topology evidence="2">Single-pass type II membrane protein</topology>
    </subcellularLocation>
</comment>
<dbReference type="FunFam" id="2.60.40.1730:FF:000012">
    <property type="entry name" value="Aminopeptidase N"/>
    <property type="match status" value="1"/>
</dbReference>
<dbReference type="PRINTS" id="PR00756">
    <property type="entry name" value="ALADIPTASE"/>
</dbReference>
<evidence type="ECO:0000256" key="16">
    <source>
        <dbReference type="ARBA" id="ARBA00023136"/>
    </source>
</evidence>
<dbReference type="InterPro" id="IPR050344">
    <property type="entry name" value="Peptidase_M1_aminopeptidases"/>
</dbReference>
<feature type="binding site" evidence="20">
    <location>
        <position position="381"/>
    </location>
    <ligand>
        <name>Zn(2+)</name>
        <dbReference type="ChEBI" id="CHEBI:29105"/>
        <note>catalytic</note>
    </ligand>
</feature>
<evidence type="ECO:0000256" key="3">
    <source>
        <dbReference type="ARBA" id="ARBA00010136"/>
    </source>
</evidence>
<keyword evidence="15 22" id="KW-0482">Metalloprotease</keyword>
<evidence type="ECO:0000313" key="27">
    <source>
        <dbReference type="Proteomes" id="UP000593565"/>
    </source>
</evidence>
<keyword evidence="4 22" id="KW-0031">Aminopeptidase</keyword>
<dbReference type="FunFam" id="1.25.50.20:FF:000012">
    <property type="entry name" value="Aminopeptidase N"/>
    <property type="match status" value="1"/>
</dbReference>
<comment type="cofactor">
    <cofactor evidence="20 22">
        <name>Zn(2+)</name>
        <dbReference type="ChEBI" id="CHEBI:29105"/>
    </cofactor>
    <text evidence="20 22">Binds 1 zinc ion per subunit.</text>
</comment>
<dbReference type="InterPro" id="IPR034016">
    <property type="entry name" value="M1_APN-typ"/>
</dbReference>
<keyword evidence="12 20" id="KW-0862">Zinc</keyword>
<keyword evidence="10" id="KW-0221">Differentiation</keyword>
<evidence type="ECO:0000256" key="1">
    <source>
        <dbReference type="ARBA" id="ARBA00000098"/>
    </source>
</evidence>
<name>A0A7J6B927_AMEME</name>
<dbReference type="EMBL" id="JAAGNN010000003">
    <property type="protein sequence ID" value="KAF4091540.1"/>
    <property type="molecule type" value="Genomic_DNA"/>
</dbReference>
<evidence type="ECO:0000259" key="23">
    <source>
        <dbReference type="Pfam" id="PF01433"/>
    </source>
</evidence>
<evidence type="ECO:0000256" key="11">
    <source>
        <dbReference type="ARBA" id="ARBA00022801"/>
    </source>
</evidence>
<evidence type="ECO:0000256" key="22">
    <source>
        <dbReference type="RuleBase" id="RU364040"/>
    </source>
</evidence>
<evidence type="ECO:0000256" key="8">
    <source>
        <dbReference type="ARBA" id="ARBA00022692"/>
    </source>
</evidence>
<dbReference type="InterPro" id="IPR024571">
    <property type="entry name" value="ERAP1-like_C_dom"/>
</dbReference>
<dbReference type="InterPro" id="IPR001930">
    <property type="entry name" value="Peptidase_M1"/>
</dbReference>
<protein>
    <recommendedName>
        <fullName evidence="22">Aminopeptidase</fullName>
        <ecNumber evidence="22">3.4.11.-</ecNumber>
    </recommendedName>
</protein>
<dbReference type="InterPro" id="IPR042097">
    <property type="entry name" value="Aminopeptidase_N-like_N_sf"/>
</dbReference>
<keyword evidence="14 22" id="KW-1133">Transmembrane helix</keyword>
<dbReference type="GO" id="GO:0042277">
    <property type="term" value="F:peptide binding"/>
    <property type="evidence" value="ECO:0007669"/>
    <property type="project" value="TreeGrafter"/>
</dbReference>
<proteinExistence type="inferred from homology"/>
<evidence type="ECO:0000256" key="19">
    <source>
        <dbReference type="PIRSR" id="PIRSR634016-1"/>
    </source>
</evidence>
<dbReference type="Gene3D" id="1.25.50.20">
    <property type="match status" value="1"/>
</dbReference>
<dbReference type="InterPro" id="IPR045357">
    <property type="entry name" value="Aminopeptidase_N-like_N"/>
</dbReference>
<feature type="binding site" evidence="20">
    <location>
        <position position="400"/>
    </location>
    <ligand>
        <name>Zn(2+)</name>
        <dbReference type="ChEBI" id="CHEBI:29105"/>
        <note>catalytic</note>
    </ligand>
</feature>
<dbReference type="GO" id="GO:0005886">
    <property type="term" value="C:plasma membrane"/>
    <property type="evidence" value="ECO:0007669"/>
    <property type="project" value="TreeGrafter"/>
</dbReference>
<keyword evidence="7 22" id="KW-0645">Protease</keyword>
<dbReference type="Pfam" id="PF01433">
    <property type="entry name" value="Peptidase_M1"/>
    <property type="match status" value="1"/>
</dbReference>
<evidence type="ECO:0000256" key="17">
    <source>
        <dbReference type="ARBA" id="ARBA00023180"/>
    </source>
</evidence>
<dbReference type="Gene3D" id="2.60.40.1730">
    <property type="entry name" value="tricorn interacting facor f3 domain"/>
    <property type="match status" value="1"/>
</dbReference>
<dbReference type="PANTHER" id="PTHR11533">
    <property type="entry name" value="PROTEASE M1 ZINC METALLOPROTEASE"/>
    <property type="match status" value="1"/>
</dbReference>
<evidence type="ECO:0000256" key="9">
    <source>
        <dbReference type="ARBA" id="ARBA00022723"/>
    </source>
</evidence>
<evidence type="ECO:0000256" key="4">
    <source>
        <dbReference type="ARBA" id="ARBA00022438"/>
    </source>
</evidence>
<dbReference type="EC" id="3.4.11.-" evidence="22"/>
<feature type="domain" description="Aminopeptidase N-like N-terminal" evidence="25">
    <location>
        <begin position="70"/>
        <end position="269"/>
    </location>
</feature>
<feature type="domain" description="ERAP1-like C-terminal" evidence="24">
    <location>
        <begin position="596"/>
        <end position="922"/>
    </location>
</feature>
<reference evidence="26 27" key="1">
    <citation type="submission" date="2020-02" db="EMBL/GenBank/DDBJ databases">
        <title>A chromosome-scale genome assembly of the black bullhead catfish (Ameiurus melas).</title>
        <authorList>
            <person name="Wen M."/>
            <person name="Zham M."/>
            <person name="Cabau C."/>
            <person name="Klopp C."/>
            <person name="Donnadieu C."/>
            <person name="Roques C."/>
            <person name="Bouchez O."/>
            <person name="Lampietro C."/>
            <person name="Jouanno E."/>
            <person name="Herpin A."/>
            <person name="Louis A."/>
            <person name="Berthelot C."/>
            <person name="Parey E."/>
            <person name="Roest-Crollius H."/>
            <person name="Braasch I."/>
            <person name="Postlethwait J."/>
            <person name="Robinson-Rechavi M."/>
            <person name="Echchiki A."/>
            <person name="Begum T."/>
            <person name="Montfort J."/>
            <person name="Schartl M."/>
            <person name="Bobe J."/>
            <person name="Guiguen Y."/>
        </authorList>
    </citation>
    <scope>NUCLEOTIDE SEQUENCE [LARGE SCALE GENOMIC DNA]</scope>
    <source>
        <strain evidence="26">M_S1</strain>
        <tissue evidence="26">Blood</tissue>
    </source>
</reference>
<dbReference type="GO" id="GO:0006508">
    <property type="term" value="P:proteolysis"/>
    <property type="evidence" value="ECO:0007669"/>
    <property type="project" value="UniProtKB-KW"/>
</dbReference>
<evidence type="ECO:0000256" key="21">
    <source>
        <dbReference type="PIRSR" id="PIRSR634016-4"/>
    </source>
</evidence>
<evidence type="ECO:0000256" key="7">
    <source>
        <dbReference type="ARBA" id="ARBA00022670"/>
    </source>
</evidence>
<dbReference type="Proteomes" id="UP000593565">
    <property type="component" value="Unassembled WGS sequence"/>
</dbReference>
<dbReference type="InterPro" id="IPR027268">
    <property type="entry name" value="Peptidase_M4/M1_CTD_sf"/>
</dbReference>
<feature type="site" description="Transition state stabilizer" evidence="21">
    <location>
        <position position="466"/>
    </location>
</feature>
<dbReference type="GO" id="GO:0001525">
    <property type="term" value="P:angiogenesis"/>
    <property type="evidence" value="ECO:0007669"/>
    <property type="project" value="UniProtKB-KW"/>
</dbReference>
<dbReference type="Pfam" id="PF11838">
    <property type="entry name" value="ERAP1_C"/>
    <property type="match status" value="1"/>
</dbReference>
<evidence type="ECO:0000256" key="14">
    <source>
        <dbReference type="ARBA" id="ARBA00022989"/>
    </source>
</evidence>
<dbReference type="GO" id="GO:0070006">
    <property type="term" value="F:metalloaminopeptidase activity"/>
    <property type="evidence" value="ECO:0007669"/>
    <property type="project" value="TreeGrafter"/>
</dbReference>
<keyword evidence="16 22" id="KW-0472">Membrane</keyword>
<accession>A0A7J6B927</accession>
<dbReference type="SUPFAM" id="SSF63737">
    <property type="entry name" value="Leukotriene A4 hydrolase N-terminal domain"/>
    <property type="match status" value="1"/>
</dbReference>
<dbReference type="Gene3D" id="1.10.390.10">
    <property type="entry name" value="Neutral Protease Domain 2"/>
    <property type="match status" value="1"/>
</dbReference>
<dbReference type="Pfam" id="PF17900">
    <property type="entry name" value="Peptidase_M1_N"/>
    <property type="match status" value="1"/>
</dbReference>
<gene>
    <name evidence="26" type="ORF">AMELA_G00038170</name>
</gene>
<feature type="active site" description="Proton acceptor" evidence="19">
    <location>
        <position position="378"/>
    </location>
</feature>
<keyword evidence="8 22" id="KW-0812">Transmembrane</keyword>
<dbReference type="InterPro" id="IPR014782">
    <property type="entry name" value="Peptidase_M1_dom"/>
</dbReference>
<evidence type="ECO:0000256" key="15">
    <source>
        <dbReference type="ARBA" id="ARBA00023049"/>
    </source>
</evidence>
<comment type="subunit">
    <text evidence="18">Homodimer. Interacts with SLC6A19.</text>
</comment>
<feature type="transmembrane region" description="Helical" evidence="22">
    <location>
        <begin position="12"/>
        <end position="33"/>
    </location>
</feature>
<evidence type="ECO:0000256" key="5">
    <source>
        <dbReference type="ARBA" id="ARBA00022641"/>
    </source>
</evidence>
<keyword evidence="17" id="KW-0325">Glycoprotein</keyword>
<evidence type="ECO:0000256" key="6">
    <source>
        <dbReference type="ARBA" id="ARBA00022657"/>
    </source>
</evidence>
<dbReference type="OrthoDB" id="510539at2759"/>
<dbReference type="AlphaFoldDB" id="A0A7J6B927"/>
<dbReference type="GO" id="GO:0008270">
    <property type="term" value="F:zinc ion binding"/>
    <property type="evidence" value="ECO:0007669"/>
    <property type="project" value="UniProtKB-UniRule"/>
</dbReference>
<keyword evidence="9 20" id="KW-0479">Metal-binding</keyword>
<feature type="domain" description="Peptidase M1 membrane alanine aminopeptidase" evidence="23">
    <location>
        <begin position="305"/>
        <end position="525"/>
    </location>
</feature>
<dbReference type="PANTHER" id="PTHR11533:SF259">
    <property type="entry name" value="AMINOPEPTIDASE"/>
    <property type="match status" value="1"/>
</dbReference>
<dbReference type="CDD" id="cd09601">
    <property type="entry name" value="M1_APN-Q_like"/>
    <property type="match status" value="1"/>
</dbReference>
<dbReference type="GO" id="GO:0005615">
    <property type="term" value="C:extracellular space"/>
    <property type="evidence" value="ECO:0007669"/>
    <property type="project" value="TreeGrafter"/>
</dbReference>
<dbReference type="FunFam" id="1.10.390.10:FF:000016">
    <property type="entry name" value="Glutamyl aminopeptidase"/>
    <property type="match status" value="1"/>
</dbReference>
<evidence type="ECO:0000256" key="10">
    <source>
        <dbReference type="ARBA" id="ARBA00022782"/>
    </source>
</evidence>
<dbReference type="GO" id="GO:0005737">
    <property type="term" value="C:cytoplasm"/>
    <property type="evidence" value="ECO:0007669"/>
    <property type="project" value="TreeGrafter"/>
</dbReference>
<dbReference type="Gene3D" id="2.60.40.1910">
    <property type="match status" value="1"/>
</dbReference>
<dbReference type="GO" id="GO:0030154">
    <property type="term" value="P:cell differentiation"/>
    <property type="evidence" value="ECO:0007669"/>
    <property type="project" value="UniProtKB-KW"/>
</dbReference>
<organism evidence="26 27">
    <name type="scientific">Ameiurus melas</name>
    <name type="common">Black bullhead</name>
    <name type="synonym">Silurus melas</name>
    <dbReference type="NCBI Taxonomy" id="219545"/>
    <lineage>
        <taxon>Eukaryota</taxon>
        <taxon>Metazoa</taxon>
        <taxon>Chordata</taxon>
        <taxon>Craniata</taxon>
        <taxon>Vertebrata</taxon>
        <taxon>Euteleostomi</taxon>
        <taxon>Actinopterygii</taxon>
        <taxon>Neopterygii</taxon>
        <taxon>Teleostei</taxon>
        <taxon>Ostariophysi</taxon>
        <taxon>Siluriformes</taxon>
        <taxon>Ictaluridae</taxon>
        <taxon>Ameiurus</taxon>
    </lineage>
</organism>
<evidence type="ECO:0000256" key="12">
    <source>
        <dbReference type="ARBA" id="ARBA00022833"/>
    </source>
</evidence>
<keyword evidence="6" id="KW-0037">Angiogenesis</keyword>
<feature type="binding site" evidence="20">
    <location>
        <position position="377"/>
    </location>
    <ligand>
        <name>Zn(2+)</name>
        <dbReference type="ChEBI" id="CHEBI:29105"/>
        <note>catalytic</note>
    </ligand>
</feature>
<evidence type="ECO:0000256" key="18">
    <source>
        <dbReference type="ARBA" id="ARBA00047171"/>
    </source>
</evidence>
<evidence type="ECO:0000259" key="24">
    <source>
        <dbReference type="Pfam" id="PF11838"/>
    </source>
</evidence>
<dbReference type="SUPFAM" id="SSF55486">
    <property type="entry name" value="Metalloproteases ('zincins'), catalytic domain"/>
    <property type="match status" value="1"/>
</dbReference>
<sequence>MAKGVYISKSLAIATGVLTLSALGGIVVMITMYQMQIEKNPPVRPPRPVPTTPIPTGLPPTLRLPDNLIPESYEVNLQPYLYVELPNATEQVYIFEGNSTVRFKCVKDTWTIFLHALDLSIEKVLVTHSNTRENIEVERYTLHNDSHFFEILLKKRLVGNGDYYDLFTKFKGELLDDLTGLYTSQYTEISDGEEEKRFLVASQMQATEARKVFPCFDEPAMKAVFNITIIHRAKTKALSNARSDNERYVDGDMWVATTFAPTPIMSTYLLAFTVNTFLRESDKHDDKEISIWARPEAVTAGHAAYAMNITVKILSFYENKFNLKYPLNKLDQMALPDFSAGAMENWGLTMYRESALLYKEGVSSPSDKEWVAIVIAHELAHQWFGNLVTMNWWNNLWLSEGFATYLSYLGVNDIEPTWRIRDMFVLKEIHPVMELDSLNASHPLSLKESEVETTSDILGLFDSITYNKGAAVLRMLSTYMGEEKFFEGLRSYLEKYKYKTADTADLWKCLDEATHEKIESMMTTWTEQVGYPVININTTTGEISQEQFLLKRGEDTGLEWQIPIIYMKSDFIQHITSLKEKGPVRMPIYEVTDDGWLLVNINCSGYYRVNYDEQNWNRLIDQLESNHQAIPLINRGQLIDDAFNLARAKYINVSLALSTTKYLINETEYIPWESALNNLGYFILMFDRSEVYGPMQKYLRKQVDPLYKYFQEYTDNATVPDILSDQYNQINAISVACSNGLTECTDMATKLFNEWKNGENGTNRIPPNLKSTIYCNAIAVGNEDDWDFAWKQYKEATIATEQDVLRYALSCTKIIWLLNRYLEYTLDPNKIRKMDVVSTINYIARNVAGQALAWDFIRSQWNYISQLYGGGIISVGSLIDDVTERFSTDFELQQLKQFRSEFDEDGLGPTTRALDQAIERTEANIKWVKENKQTVLNWFTEQALVH</sequence>
<evidence type="ECO:0000256" key="20">
    <source>
        <dbReference type="PIRSR" id="PIRSR634016-3"/>
    </source>
</evidence>
<dbReference type="GO" id="GO:0016285">
    <property type="term" value="F:alanyl aminopeptidase activity"/>
    <property type="evidence" value="ECO:0007669"/>
    <property type="project" value="UniProtKB-EC"/>
</dbReference>
<evidence type="ECO:0000256" key="13">
    <source>
        <dbReference type="ARBA" id="ARBA00022968"/>
    </source>
</evidence>
<keyword evidence="13" id="KW-0735">Signal-anchor</keyword>
<keyword evidence="27" id="KW-1185">Reference proteome</keyword>
<evidence type="ECO:0000256" key="2">
    <source>
        <dbReference type="ARBA" id="ARBA00004606"/>
    </source>
</evidence>
<comment type="similarity">
    <text evidence="3 22">Belongs to the peptidase M1 family.</text>
</comment>
<keyword evidence="5" id="KW-0765">Sulfation</keyword>
<evidence type="ECO:0000313" key="26">
    <source>
        <dbReference type="EMBL" id="KAF4091540.1"/>
    </source>
</evidence>
<keyword evidence="11 22" id="KW-0378">Hydrolase</keyword>
<comment type="caution">
    <text evidence="26">The sequence shown here is derived from an EMBL/GenBank/DDBJ whole genome shotgun (WGS) entry which is preliminary data.</text>
</comment>